<dbReference type="Proteomes" id="UP000299102">
    <property type="component" value="Unassembled WGS sequence"/>
</dbReference>
<evidence type="ECO:0000313" key="1">
    <source>
        <dbReference type="EMBL" id="GBP53906.1"/>
    </source>
</evidence>
<organism evidence="1 2">
    <name type="scientific">Eumeta variegata</name>
    <name type="common">Bagworm moth</name>
    <name type="synonym">Eumeta japonica</name>
    <dbReference type="NCBI Taxonomy" id="151549"/>
    <lineage>
        <taxon>Eukaryota</taxon>
        <taxon>Metazoa</taxon>
        <taxon>Ecdysozoa</taxon>
        <taxon>Arthropoda</taxon>
        <taxon>Hexapoda</taxon>
        <taxon>Insecta</taxon>
        <taxon>Pterygota</taxon>
        <taxon>Neoptera</taxon>
        <taxon>Endopterygota</taxon>
        <taxon>Lepidoptera</taxon>
        <taxon>Glossata</taxon>
        <taxon>Ditrysia</taxon>
        <taxon>Tineoidea</taxon>
        <taxon>Psychidae</taxon>
        <taxon>Oiketicinae</taxon>
        <taxon>Eumeta</taxon>
    </lineage>
</organism>
<sequence length="288" mass="31809">MCRSIPQFELPQRTNRRPDALAEGATRRFNAPRPFLLLSRVRILGHCNALVTNCTPAVSCVVQQVYVGVSVSDEPLQPATFVGVEAGGEKSCLGSALTARSRLGPKLEDDKDHSTQCNYACPSSNNFEEAKVHNCIVTSQMKRESIPGRRSGMTARVARAAPARRARAHVAAGAPVQEAERRCQDVPDVGQAQQHQRNAHDRVQDRHHLAGLRLGCDVSVPCQQSEPRRSASPTGAGHLRTRLGRSVPCRRIDLIHRYRYRFVRPCSRGVYADAHDTDFLIIIVVSDH</sequence>
<name>A0A4C1WQX9_EUMVA</name>
<dbReference type="EMBL" id="BGZK01000636">
    <property type="protein sequence ID" value="GBP53906.1"/>
    <property type="molecule type" value="Genomic_DNA"/>
</dbReference>
<reference evidence="1 2" key="1">
    <citation type="journal article" date="2019" name="Commun. Biol.">
        <title>The bagworm genome reveals a unique fibroin gene that provides high tensile strength.</title>
        <authorList>
            <person name="Kono N."/>
            <person name="Nakamura H."/>
            <person name="Ohtoshi R."/>
            <person name="Tomita M."/>
            <person name="Numata K."/>
            <person name="Arakawa K."/>
        </authorList>
    </citation>
    <scope>NUCLEOTIDE SEQUENCE [LARGE SCALE GENOMIC DNA]</scope>
</reference>
<accession>A0A4C1WQX9</accession>
<comment type="caution">
    <text evidence="1">The sequence shown here is derived from an EMBL/GenBank/DDBJ whole genome shotgun (WGS) entry which is preliminary data.</text>
</comment>
<evidence type="ECO:0000313" key="2">
    <source>
        <dbReference type="Proteomes" id="UP000299102"/>
    </source>
</evidence>
<dbReference type="AlphaFoldDB" id="A0A4C1WQX9"/>
<protein>
    <submittedName>
        <fullName evidence="1">Uncharacterized protein</fullName>
    </submittedName>
</protein>
<proteinExistence type="predicted"/>
<keyword evidence="2" id="KW-1185">Reference proteome</keyword>
<gene>
    <name evidence="1" type="ORF">EVAR_96584_1</name>
</gene>